<dbReference type="Proteomes" id="UP000663868">
    <property type="component" value="Unassembled WGS sequence"/>
</dbReference>
<dbReference type="CDD" id="cd05819">
    <property type="entry name" value="NHL"/>
    <property type="match status" value="1"/>
</dbReference>
<dbReference type="InterPro" id="IPR050952">
    <property type="entry name" value="TRIM-NHL_E3_ligases"/>
</dbReference>
<dbReference type="InterPro" id="IPR001258">
    <property type="entry name" value="NHL_repeat"/>
</dbReference>
<evidence type="ECO:0000313" key="4">
    <source>
        <dbReference type="EMBL" id="CAF4148339.1"/>
    </source>
</evidence>
<dbReference type="EMBL" id="CAJNOE010000809">
    <property type="protein sequence ID" value="CAF1337963.1"/>
    <property type="molecule type" value="Genomic_DNA"/>
</dbReference>
<keyword evidence="1" id="KW-0677">Repeat</keyword>
<feature type="repeat" description="NHL" evidence="2">
    <location>
        <begin position="288"/>
        <end position="324"/>
    </location>
</feature>
<dbReference type="Proteomes" id="UP000663860">
    <property type="component" value="Unassembled WGS sequence"/>
</dbReference>
<dbReference type="PROSITE" id="PS51125">
    <property type="entry name" value="NHL"/>
    <property type="match status" value="2"/>
</dbReference>
<dbReference type="GO" id="GO:0008270">
    <property type="term" value="F:zinc ion binding"/>
    <property type="evidence" value="ECO:0007669"/>
    <property type="project" value="UniProtKB-KW"/>
</dbReference>
<dbReference type="InterPro" id="IPR011042">
    <property type="entry name" value="6-blade_b-propeller_TolB-like"/>
</dbReference>
<gene>
    <name evidence="3" type="ORF">IZO911_LOCUS36065</name>
    <name evidence="4" type="ORF">KXQ929_LOCUS37112</name>
</gene>
<evidence type="ECO:0000313" key="3">
    <source>
        <dbReference type="EMBL" id="CAF1337963.1"/>
    </source>
</evidence>
<dbReference type="EMBL" id="CAJOBB010006022">
    <property type="protein sequence ID" value="CAF4148339.1"/>
    <property type="molecule type" value="Genomic_DNA"/>
</dbReference>
<sequence length="326" mass="36388">MRYRARGGLKPKPISGFEFQKTVQCKPTYNEWNQHGITVAAGNGPGNQVNQLFYPKGIYIDENKAILIADQYNDRIVEWKYNLKNGQVIAGGNEQGNSLDQLYKPADLVVNKEKNAIIICDRENRRVMRCSLQSQTTPQIFIPNIYCGGVAVDKDGTIYVSDWRRSEVTRWKEGDTDGTVVAGGNDRGDHVNQLTFPAEIFVDEDYSIYISDHVNDRVMKWKKDAKEGSVVAGGNGRGNDLNQLSEPKGVVVDNLGQIFIADSKNHRIMRWREGDTNGTIVVGGNGGGHGPNQLNVPDGVSFDVEGNLYVADTYNHRIQKYEQCTE</sequence>
<comment type="caution">
    <text evidence="4">The sequence shown here is derived from an EMBL/GenBank/DDBJ whole genome shotgun (WGS) entry which is preliminary data.</text>
</comment>
<evidence type="ECO:0000313" key="5">
    <source>
        <dbReference type="Proteomes" id="UP000663868"/>
    </source>
</evidence>
<feature type="repeat" description="NHL" evidence="2">
    <location>
        <begin position="237"/>
        <end position="268"/>
    </location>
</feature>
<protein>
    <submittedName>
        <fullName evidence="4">Uncharacterized protein</fullName>
    </submittedName>
</protein>
<accession>A0A819XUE4</accession>
<dbReference type="Gene3D" id="2.40.10.500">
    <property type="match status" value="1"/>
</dbReference>
<dbReference type="Gene3D" id="2.120.10.30">
    <property type="entry name" value="TolB, C-terminal domain"/>
    <property type="match status" value="2"/>
</dbReference>
<reference evidence="4" key="1">
    <citation type="submission" date="2021-02" db="EMBL/GenBank/DDBJ databases">
        <authorList>
            <person name="Nowell W R."/>
        </authorList>
    </citation>
    <scope>NUCLEOTIDE SEQUENCE</scope>
</reference>
<evidence type="ECO:0000256" key="1">
    <source>
        <dbReference type="ARBA" id="ARBA00022737"/>
    </source>
</evidence>
<proteinExistence type="predicted"/>
<evidence type="ECO:0000256" key="2">
    <source>
        <dbReference type="PROSITE-ProRule" id="PRU00504"/>
    </source>
</evidence>
<dbReference type="PANTHER" id="PTHR24104">
    <property type="entry name" value="E3 UBIQUITIN-PROTEIN LIGASE NHLRC1-RELATED"/>
    <property type="match status" value="1"/>
</dbReference>
<name>A0A819XUE4_9BILA</name>
<dbReference type="Pfam" id="PF01436">
    <property type="entry name" value="NHL"/>
    <property type="match status" value="2"/>
</dbReference>
<dbReference type="SUPFAM" id="SSF101898">
    <property type="entry name" value="NHL repeat"/>
    <property type="match status" value="1"/>
</dbReference>
<dbReference type="AlphaFoldDB" id="A0A819XUE4"/>
<organism evidence="4 5">
    <name type="scientific">Adineta steineri</name>
    <dbReference type="NCBI Taxonomy" id="433720"/>
    <lineage>
        <taxon>Eukaryota</taxon>
        <taxon>Metazoa</taxon>
        <taxon>Spiralia</taxon>
        <taxon>Gnathifera</taxon>
        <taxon>Rotifera</taxon>
        <taxon>Eurotatoria</taxon>
        <taxon>Bdelloidea</taxon>
        <taxon>Adinetida</taxon>
        <taxon>Adinetidae</taxon>
        <taxon>Adineta</taxon>
    </lineage>
</organism>
<dbReference type="PANTHER" id="PTHR24104:SF25">
    <property type="entry name" value="PROTEIN LIN-41"/>
    <property type="match status" value="1"/>
</dbReference>